<protein>
    <recommendedName>
        <fullName evidence="1">peptidyl-tRNA hydrolase</fullName>
        <ecNumber evidence="1">3.1.1.29</ecNumber>
    </recommendedName>
</protein>
<evidence type="ECO:0000256" key="3">
    <source>
        <dbReference type="ARBA" id="ARBA00022801"/>
    </source>
</evidence>
<evidence type="ECO:0000313" key="7">
    <source>
        <dbReference type="Proteomes" id="UP001174691"/>
    </source>
</evidence>
<evidence type="ECO:0000256" key="2">
    <source>
        <dbReference type="ARBA" id="ARBA00022555"/>
    </source>
</evidence>
<dbReference type="InterPro" id="IPR001328">
    <property type="entry name" value="Pept_tRNA_hydro"/>
</dbReference>
<gene>
    <name evidence="6" type="ORF">NKR19_g3343</name>
</gene>
<sequence>MSPSRDSPVLQPRFLVVSLGNPPPNHQSYHSAGHVALSAAQQLPGSAQPDFTPQRLGKKTTQASVGSKYIFLQCPTLMNQTGPWLSKAYKDILAQEDLFPSELGVVIVHDDLEHSLGAVNVLSWKKSHQGHNGLRSVQDSLPRRSMEAPWVRIAIGIGRPVERDAKTVSEYVMSSLSERERRVLEEKAEGLLDALEELEGEWRKRTAAKY</sequence>
<comment type="caution">
    <text evidence="6">The sequence shown here is derived from an EMBL/GenBank/DDBJ whole genome shotgun (WGS) entry which is preliminary data.</text>
</comment>
<keyword evidence="4" id="KW-0694">RNA-binding</keyword>
<evidence type="ECO:0000313" key="6">
    <source>
        <dbReference type="EMBL" id="KAJ9158398.1"/>
    </source>
</evidence>
<evidence type="ECO:0000256" key="5">
    <source>
        <dbReference type="ARBA" id="ARBA00038063"/>
    </source>
</evidence>
<organism evidence="6 7">
    <name type="scientific">Coniochaeta hoffmannii</name>
    <dbReference type="NCBI Taxonomy" id="91930"/>
    <lineage>
        <taxon>Eukaryota</taxon>
        <taxon>Fungi</taxon>
        <taxon>Dikarya</taxon>
        <taxon>Ascomycota</taxon>
        <taxon>Pezizomycotina</taxon>
        <taxon>Sordariomycetes</taxon>
        <taxon>Sordariomycetidae</taxon>
        <taxon>Coniochaetales</taxon>
        <taxon>Coniochaetaceae</taxon>
        <taxon>Coniochaeta</taxon>
    </lineage>
</organism>
<evidence type="ECO:0000256" key="1">
    <source>
        <dbReference type="ARBA" id="ARBA00013260"/>
    </source>
</evidence>
<accession>A0AA38RXA0</accession>
<dbReference type="SUPFAM" id="SSF53178">
    <property type="entry name" value="Peptidyl-tRNA hydrolase-like"/>
    <property type="match status" value="1"/>
</dbReference>
<dbReference type="InterPro" id="IPR018171">
    <property type="entry name" value="Pept_tRNA_hydro_CS"/>
</dbReference>
<dbReference type="PROSITE" id="PS01196">
    <property type="entry name" value="PEPT_TRNA_HYDROL_2"/>
    <property type="match status" value="1"/>
</dbReference>
<dbReference type="GO" id="GO:0000049">
    <property type="term" value="F:tRNA binding"/>
    <property type="evidence" value="ECO:0007669"/>
    <property type="project" value="UniProtKB-KW"/>
</dbReference>
<dbReference type="PANTHER" id="PTHR17224:SF1">
    <property type="entry name" value="PEPTIDYL-TRNA HYDROLASE"/>
    <property type="match status" value="1"/>
</dbReference>
<reference evidence="6" key="1">
    <citation type="submission" date="2022-07" db="EMBL/GenBank/DDBJ databases">
        <title>Fungi with potential for degradation of polypropylene.</title>
        <authorList>
            <person name="Gostincar C."/>
        </authorList>
    </citation>
    <scope>NUCLEOTIDE SEQUENCE</scope>
    <source>
        <strain evidence="6">EXF-13287</strain>
    </source>
</reference>
<dbReference type="PANTHER" id="PTHR17224">
    <property type="entry name" value="PEPTIDYL-TRNA HYDROLASE"/>
    <property type="match status" value="1"/>
</dbReference>
<name>A0AA38RXA0_9PEZI</name>
<proteinExistence type="inferred from homology"/>
<dbReference type="EC" id="3.1.1.29" evidence="1"/>
<evidence type="ECO:0000256" key="4">
    <source>
        <dbReference type="ARBA" id="ARBA00022884"/>
    </source>
</evidence>
<dbReference type="AlphaFoldDB" id="A0AA38RXA0"/>
<keyword evidence="3 6" id="KW-0378">Hydrolase</keyword>
<comment type="similarity">
    <text evidence="5">Belongs to the PTH family.</text>
</comment>
<keyword evidence="7" id="KW-1185">Reference proteome</keyword>
<keyword evidence="2" id="KW-0820">tRNA-binding</keyword>
<dbReference type="Pfam" id="PF01195">
    <property type="entry name" value="Pept_tRNA_hydro"/>
    <property type="match status" value="1"/>
</dbReference>
<dbReference type="InterPro" id="IPR036416">
    <property type="entry name" value="Pept_tRNA_hydro_sf"/>
</dbReference>
<dbReference type="Gene3D" id="3.40.50.1470">
    <property type="entry name" value="Peptidyl-tRNA hydrolase"/>
    <property type="match status" value="1"/>
</dbReference>
<dbReference type="EMBL" id="JANBVN010000036">
    <property type="protein sequence ID" value="KAJ9158398.1"/>
    <property type="molecule type" value="Genomic_DNA"/>
</dbReference>
<dbReference type="GO" id="GO:0004045">
    <property type="term" value="F:peptidyl-tRNA hydrolase activity"/>
    <property type="evidence" value="ECO:0007669"/>
    <property type="project" value="UniProtKB-EC"/>
</dbReference>
<dbReference type="Proteomes" id="UP001174691">
    <property type="component" value="Unassembled WGS sequence"/>
</dbReference>